<dbReference type="AlphaFoldDB" id="A0A841GQU6"/>
<dbReference type="PANTHER" id="PTHR34203">
    <property type="entry name" value="METHYLTRANSFERASE, FKBM FAMILY PROTEIN"/>
    <property type="match status" value="1"/>
</dbReference>
<keyword evidence="3" id="KW-1185">Reference proteome</keyword>
<dbReference type="Pfam" id="PF05050">
    <property type="entry name" value="Methyltransf_21"/>
    <property type="match status" value="1"/>
</dbReference>
<organism evidence="2 3">
    <name type="scientific">Longimicrobium terrae</name>
    <dbReference type="NCBI Taxonomy" id="1639882"/>
    <lineage>
        <taxon>Bacteria</taxon>
        <taxon>Pseudomonadati</taxon>
        <taxon>Gemmatimonadota</taxon>
        <taxon>Longimicrobiia</taxon>
        <taxon>Longimicrobiales</taxon>
        <taxon>Longimicrobiaceae</taxon>
        <taxon>Longimicrobium</taxon>
    </lineage>
</organism>
<proteinExistence type="predicted"/>
<dbReference type="GO" id="GO:0032259">
    <property type="term" value="P:methylation"/>
    <property type="evidence" value="ECO:0007669"/>
    <property type="project" value="UniProtKB-KW"/>
</dbReference>
<dbReference type="SUPFAM" id="SSF53335">
    <property type="entry name" value="S-adenosyl-L-methionine-dependent methyltransferases"/>
    <property type="match status" value="1"/>
</dbReference>
<comment type="caution">
    <text evidence="2">The sequence shown here is derived from an EMBL/GenBank/DDBJ whole genome shotgun (WGS) entry which is preliminary data.</text>
</comment>
<evidence type="ECO:0000313" key="3">
    <source>
        <dbReference type="Proteomes" id="UP000582837"/>
    </source>
</evidence>
<evidence type="ECO:0000259" key="1">
    <source>
        <dbReference type="Pfam" id="PF05050"/>
    </source>
</evidence>
<dbReference type="Gene3D" id="3.40.50.150">
    <property type="entry name" value="Vaccinia Virus protein VP39"/>
    <property type="match status" value="1"/>
</dbReference>
<dbReference type="Proteomes" id="UP000582837">
    <property type="component" value="Unassembled WGS sequence"/>
</dbReference>
<dbReference type="InterPro" id="IPR006342">
    <property type="entry name" value="FkbM_mtfrase"/>
</dbReference>
<gene>
    <name evidence="2" type="ORF">HNQ61_000190</name>
</gene>
<evidence type="ECO:0000313" key="2">
    <source>
        <dbReference type="EMBL" id="MBB6068579.1"/>
    </source>
</evidence>
<reference evidence="2 3" key="1">
    <citation type="submission" date="2020-08" db="EMBL/GenBank/DDBJ databases">
        <title>Genomic Encyclopedia of Type Strains, Phase IV (KMG-IV): sequencing the most valuable type-strain genomes for metagenomic binning, comparative biology and taxonomic classification.</title>
        <authorList>
            <person name="Goeker M."/>
        </authorList>
    </citation>
    <scope>NUCLEOTIDE SEQUENCE [LARGE SCALE GENOMIC DNA]</scope>
    <source>
        <strain evidence="2 3">DSM 29007</strain>
    </source>
</reference>
<dbReference type="EMBL" id="JACHIA010000001">
    <property type="protein sequence ID" value="MBB6068579.1"/>
    <property type="molecule type" value="Genomic_DNA"/>
</dbReference>
<dbReference type="InterPro" id="IPR052514">
    <property type="entry name" value="SAM-dependent_MTase"/>
</dbReference>
<dbReference type="RefSeq" id="WP_170030783.1">
    <property type="nucleotide sequence ID" value="NZ_JABDTL010000001.1"/>
</dbReference>
<accession>A0A841GQU6</accession>
<dbReference type="GO" id="GO:0008168">
    <property type="term" value="F:methyltransferase activity"/>
    <property type="evidence" value="ECO:0007669"/>
    <property type="project" value="UniProtKB-KW"/>
</dbReference>
<dbReference type="PANTHER" id="PTHR34203:SF15">
    <property type="entry name" value="SLL1173 PROTEIN"/>
    <property type="match status" value="1"/>
</dbReference>
<name>A0A841GQU6_9BACT</name>
<feature type="domain" description="Methyltransferase FkbM" evidence="1">
    <location>
        <begin position="103"/>
        <end position="261"/>
    </location>
</feature>
<dbReference type="InterPro" id="IPR029063">
    <property type="entry name" value="SAM-dependent_MTases_sf"/>
</dbReference>
<sequence>MTMQGLSVLRDSLRIARQARSLAAAPPSPIPGREVARNYTRLKLKQSMHTRMGRSVSSPEQVMGYQVHYADFDTLVCLFEELYVDEDYFARLDVQGRPPVIVDCGSNIGMSILYFKTLYPNAVIVGFEPFREAYDLLRANVEANGLRDVTVHCKAVGANDAGVDLFFDPDKTGSLRMSTVPERIAGGVRPVESVALSTYLPERVDLLKMDIEGAEHDVVEELEQSGALARIGAMAIEYHHHIRPDEDRLSDMLGILERAGFGYQLWGKLPRGRRNRDFQDLHIFAYRKTAAPK</sequence>
<keyword evidence="2" id="KW-0489">Methyltransferase</keyword>
<keyword evidence="2" id="KW-0808">Transferase</keyword>
<protein>
    <submittedName>
        <fullName evidence="2">FkbM family methyltransferase</fullName>
    </submittedName>
</protein>
<dbReference type="NCBIfam" id="TIGR01444">
    <property type="entry name" value="fkbM_fam"/>
    <property type="match status" value="1"/>
</dbReference>